<keyword evidence="2" id="KW-1185">Reference proteome</keyword>
<dbReference type="RefSeq" id="WP_118769802.1">
    <property type="nucleotide sequence ID" value="NZ_JAJEPS010000014.1"/>
</dbReference>
<accession>A0AAE3DCB2</accession>
<comment type="caution">
    <text evidence="1">The sequence shown here is derived from an EMBL/GenBank/DDBJ whole genome shotgun (WGS) entry which is preliminary data.</text>
</comment>
<dbReference type="EMBL" id="JAJEPS010000014">
    <property type="protein sequence ID" value="MCC2127085.1"/>
    <property type="molecule type" value="Genomic_DNA"/>
</dbReference>
<evidence type="ECO:0000313" key="2">
    <source>
        <dbReference type="Proteomes" id="UP001198220"/>
    </source>
</evidence>
<evidence type="ECO:0000313" key="1">
    <source>
        <dbReference type="EMBL" id="MCC2127085.1"/>
    </source>
</evidence>
<reference evidence="1 2" key="1">
    <citation type="submission" date="2021-10" db="EMBL/GenBank/DDBJ databases">
        <title>Anaerobic single-cell dispensing facilitates the cultivation of human gut bacteria.</title>
        <authorList>
            <person name="Afrizal A."/>
        </authorList>
    </citation>
    <scope>NUCLEOTIDE SEQUENCE [LARGE SCALE GENOMIC DNA]</scope>
    <source>
        <strain evidence="1 2">CLA-AA-H276</strain>
    </source>
</reference>
<gene>
    <name evidence="1" type="ORF">LKD36_12995</name>
</gene>
<organism evidence="1 2">
    <name type="scientific">Hominiventricola filiformis</name>
    <dbReference type="NCBI Taxonomy" id="2885352"/>
    <lineage>
        <taxon>Bacteria</taxon>
        <taxon>Bacillati</taxon>
        <taxon>Bacillota</taxon>
        <taxon>Clostridia</taxon>
        <taxon>Lachnospirales</taxon>
        <taxon>Lachnospiraceae</taxon>
        <taxon>Hominiventricola</taxon>
    </lineage>
</organism>
<dbReference type="AlphaFoldDB" id="A0AAE3DCB2"/>
<proteinExistence type="predicted"/>
<sequence>MKKIFTDENEEYGLDCSQAIWASDQLHQIYHDAKVQLSDADFMIENSENVVIMEYKNANTEKAVELSYKTKPFNPMEDKKVGSVIRKFYDSYHYLYLLGKRKPVHYIYVVEAPGSDSTMRKRLRGRMKTLLPFSLQESLDTGIKMIDKVDVMSIAEWNNDDIYGKYPFVKLK</sequence>
<dbReference type="Proteomes" id="UP001198220">
    <property type="component" value="Unassembled WGS sequence"/>
</dbReference>
<name>A0AAE3DCB2_9FIRM</name>
<protein>
    <submittedName>
        <fullName evidence="1">Uncharacterized protein</fullName>
    </submittedName>
</protein>